<proteinExistence type="predicted"/>
<evidence type="ECO:0000313" key="1">
    <source>
        <dbReference type="EMBL" id="KAK0402624.1"/>
    </source>
</evidence>
<keyword evidence="2" id="KW-1185">Reference proteome</keyword>
<accession>A0AA39HDD6</accession>
<reference evidence="1" key="1">
    <citation type="submission" date="2023-06" db="EMBL/GenBank/DDBJ databases">
        <title>Genomic analysis of the entomopathogenic nematode Steinernema hermaphroditum.</title>
        <authorList>
            <person name="Schwarz E.M."/>
            <person name="Heppert J.K."/>
            <person name="Baniya A."/>
            <person name="Schwartz H.T."/>
            <person name="Tan C.-H."/>
            <person name="Antoshechkin I."/>
            <person name="Sternberg P.W."/>
            <person name="Goodrich-Blair H."/>
            <person name="Dillman A.R."/>
        </authorList>
    </citation>
    <scope>NUCLEOTIDE SEQUENCE</scope>
    <source>
        <strain evidence="1">PS9179</strain>
        <tissue evidence="1">Whole animal</tissue>
    </source>
</reference>
<gene>
    <name evidence="1" type="ORF">QR680_016436</name>
</gene>
<name>A0AA39HDD6_9BILA</name>
<protein>
    <submittedName>
        <fullName evidence="1">Uncharacterized protein</fullName>
    </submittedName>
</protein>
<dbReference type="EMBL" id="JAUCMV010000004">
    <property type="protein sequence ID" value="KAK0402624.1"/>
    <property type="molecule type" value="Genomic_DNA"/>
</dbReference>
<dbReference type="AlphaFoldDB" id="A0AA39HDD6"/>
<evidence type="ECO:0000313" key="2">
    <source>
        <dbReference type="Proteomes" id="UP001175271"/>
    </source>
</evidence>
<comment type="caution">
    <text evidence="1">The sequence shown here is derived from an EMBL/GenBank/DDBJ whole genome shotgun (WGS) entry which is preliminary data.</text>
</comment>
<dbReference type="Proteomes" id="UP001175271">
    <property type="component" value="Unassembled WGS sequence"/>
</dbReference>
<organism evidence="1 2">
    <name type="scientific">Steinernema hermaphroditum</name>
    <dbReference type="NCBI Taxonomy" id="289476"/>
    <lineage>
        <taxon>Eukaryota</taxon>
        <taxon>Metazoa</taxon>
        <taxon>Ecdysozoa</taxon>
        <taxon>Nematoda</taxon>
        <taxon>Chromadorea</taxon>
        <taxon>Rhabditida</taxon>
        <taxon>Tylenchina</taxon>
        <taxon>Panagrolaimomorpha</taxon>
        <taxon>Strongyloidoidea</taxon>
        <taxon>Steinernematidae</taxon>
        <taxon>Steinernema</taxon>
    </lineage>
</organism>
<sequence length="88" mass="10219">MSKAFVTVVFLFLVGVVITFVSLHYSNKFNKSTYLDKVTRNMSPGAKPDRHKFSRSRHLIWKGGSTVSPRDKWHRDDVDELRILLRLA</sequence>